<dbReference type="GO" id="GO:0004177">
    <property type="term" value="F:aminopeptidase activity"/>
    <property type="evidence" value="ECO:0007669"/>
    <property type="project" value="UniProtKB-KW"/>
</dbReference>
<reference evidence="3 4" key="1">
    <citation type="submission" date="2018-09" db="EMBL/GenBank/DDBJ databases">
        <title>Phylogenetic diversity of Pectobacterium and Dickeya strains causing blackleg disease of potato in Morocco.</title>
        <authorList>
            <person name="Oulghazi S."/>
            <person name="Moumni M."/>
            <person name="Faure D."/>
        </authorList>
    </citation>
    <scope>NUCLEOTIDE SEQUENCE [LARGE SCALE GENOMIC DNA]</scope>
    <source>
        <strain evidence="3 4">S1.15.11.2D</strain>
    </source>
</reference>
<comment type="caution">
    <text evidence="3">The sequence shown here is derived from an EMBL/GenBank/DDBJ whole genome shotgun (WGS) entry which is preliminary data.</text>
</comment>
<keyword evidence="3" id="KW-0031">Aminopeptidase</keyword>
<dbReference type="InterPro" id="IPR000587">
    <property type="entry name" value="Creatinase_N"/>
</dbReference>
<dbReference type="Pfam" id="PF01321">
    <property type="entry name" value="Creatinase_N"/>
    <property type="match status" value="1"/>
</dbReference>
<evidence type="ECO:0000259" key="1">
    <source>
        <dbReference type="Pfam" id="PF00557"/>
    </source>
</evidence>
<evidence type="ECO:0000259" key="2">
    <source>
        <dbReference type="Pfam" id="PF01321"/>
    </source>
</evidence>
<dbReference type="InterPro" id="IPR000994">
    <property type="entry name" value="Pept_M24"/>
</dbReference>
<dbReference type="SUPFAM" id="SSF55920">
    <property type="entry name" value="Creatinase/aminopeptidase"/>
    <property type="match status" value="1"/>
</dbReference>
<dbReference type="Proteomes" id="UP000283655">
    <property type="component" value="Unassembled WGS sequence"/>
</dbReference>
<feature type="domain" description="Peptidase M24" evidence="1">
    <location>
        <begin position="184"/>
        <end position="382"/>
    </location>
</feature>
<dbReference type="CDD" id="cd01066">
    <property type="entry name" value="APP_MetAP"/>
    <property type="match status" value="1"/>
</dbReference>
<dbReference type="RefSeq" id="WP_119874363.1">
    <property type="nucleotide sequence ID" value="NZ_QZDH01000041.1"/>
</dbReference>
<dbReference type="Gene3D" id="3.40.350.10">
    <property type="entry name" value="Creatinase/prolidase N-terminal domain"/>
    <property type="match status" value="1"/>
</dbReference>
<dbReference type="AlphaFoldDB" id="A0A419ATU6"/>
<dbReference type="InterPro" id="IPR029149">
    <property type="entry name" value="Creatin/AminoP/Spt16_N"/>
</dbReference>
<gene>
    <name evidence="3" type="ORF">D5071_15795</name>
</gene>
<proteinExistence type="predicted"/>
<keyword evidence="3" id="KW-0645">Protease</keyword>
<dbReference type="Pfam" id="PF00557">
    <property type="entry name" value="Peptidase_M24"/>
    <property type="match status" value="1"/>
</dbReference>
<evidence type="ECO:0000313" key="4">
    <source>
        <dbReference type="Proteomes" id="UP000283655"/>
    </source>
</evidence>
<keyword evidence="3" id="KW-0378">Hydrolase</keyword>
<dbReference type="InterPro" id="IPR036005">
    <property type="entry name" value="Creatinase/aminopeptidase-like"/>
</dbReference>
<accession>A0A419ATU6</accession>
<feature type="domain" description="Creatinase N-terminal" evidence="2">
    <location>
        <begin position="6"/>
        <end position="173"/>
    </location>
</feature>
<dbReference type="InterPro" id="IPR050659">
    <property type="entry name" value="Peptidase_M24B"/>
</dbReference>
<sequence length="401" mass="45378">MAYDTARIRDLFDREKIDLLIGSSRENLHYFTGFSPVVKTLNPYHGQCYALLHRYEVSTVSIVHSIGEIDQVLDADVPIQHVQPYGTFYREYGGKICLKEDEAELQKLSNIELSLASPAEALEKLIRKLRDYGDINSIGFDEDGMPLQTLDYLKNNLPGIKWIGVSKEIRQTRRHKTPKEVDMLAKSAQINEAAIYETINLVSIGSSETEIASWFNQALVKKGAFPSLTMLKVGRAAVGGQRRQNQELCLKSGDLLWFDSDAVYQGYWSDIARVYAIDSVEPFILKRYRALQNGMLSALDFIRPGQTGKQVFYHIMDVVHRSGFPEYRRHHVGHAIGLEPYELPILNPADENIIQEGMVLSVETPYYEFGMGALHIEDPLFVGSSCNHFLTSDPAPNFKIL</sequence>
<evidence type="ECO:0000313" key="3">
    <source>
        <dbReference type="EMBL" id="RJL49804.1"/>
    </source>
</evidence>
<dbReference type="PANTHER" id="PTHR46112:SF2">
    <property type="entry name" value="XAA-PRO AMINOPEPTIDASE P-RELATED"/>
    <property type="match status" value="1"/>
</dbReference>
<organism evidence="3 4">
    <name type="scientific">Pectobacterium carotovorum</name>
    <name type="common">Erwinia carotovora</name>
    <dbReference type="NCBI Taxonomy" id="554"/>
    <lineage>
        <taxon>Bacteria</taxon>
        <taxon>Pseudomonadati</taxon>
        <taxon>Pseudomonadota</taxon>
        <taxon>Gammaproteobacteria</taxon>
        <taxon>Enterobacterales</taxon>
        <taxon>Pectobacteriaceae</taxon>
        <taxon>Pectobacterium</taxon>
    </lineage>
</organism>
<dbReference type="PANTHER" id="PTHR46112">
    <property type="entry name" value="AMINOPEPTIDASE"/>
    <property type="match status" value="1"/>
</dbReference>
<protein>
    <submittedName>
        <fullName evidence="3">Aminopeptidase P family protein</fullName>
    </submittedName>
</protein>
<dbReference type="Gene3D" id="3.90.230.10">
    <property type="entry name" value="Creatinase/methionine aminopeptidase superfamily"/>
    <property type="match status" value="1"/>
</dbReference>
<dbReference type="EMBL" id="QZDH01000041">
    <property type="protein sequence ID" value="RJL49804.1"/>
    <property type="molecule type" value="Genomic_DNA"/>
</dbReference>
<dbReference type="SUPFAM" id="SSF53092">
    <property type="entry name" value="Creatinase/prolidase N-terminal domain"/>
    <property type="match status" value="1"/>
</dbReference>
<name>A0A419ATU6_PECCA</name>